<dbReference type="PANTHER" id="PTHR43143">
    <property type="entry name" value="METALLOPHOSPHOESTERASE, CALCINEURIN SUPERFAMILY"/>
    <property type="match status" value="1"/>
</dbReference>
<dbReference type="Proteomes" id="UP000320042">
    <property type="component" value="Unassembled WGS sequence"/>
</dbReference>
<dbReference type="Pfam" id="PF16370">
    <property type="entry name" value="MetallophosC"/>
    <property type="match status" value="1"/>
</dbReference>
<accession>A0A563UFY4</accession>
<dbReference type="Pfam" id="PF00149">
    <property type="entry name" value="Metallophos"/>
    <property type="match status" value="1"/>
</dbReference>
<name>A0A563UFY4_9SPHI</name>
<dbReference type="Gene3D" id="3.60.21.10">
    <property type="match status" value="1"/>
</dbReference>
<dbReference type="InterPro" id="IPR032288">
    <property type="entry name" value="Metallophos_C"/>
</dbReference>
<dbReference type="Pfam" id="PF16371">
    <property type="entry name" value="MetallophosN"/>
    <property type="match status" value="1"/>
</dbReference>
<reference evidence="4 5" key="1">
    <citation type="submission" date="2019-07" db="EMBL/GenBank/DDBJ databases">
        <authorList>
            <person name="Kim J."/>
        </authorList>
    </citation>
    <scope>NUCLEOTIDE SEQUENCE [LARGE SCALE GENOMIC DNA]</scope>
    <source>
        <strain evidence="5">dk17</strain>
    </source>
</reference>
<feature type="domain" description="Calcineurin-like phosphoesterase C-terminal" evidence="2">
    <location>
        <begin position="346"/>
        <end position="493"/>
    </location>
</feature>
<dbReference type="EMBL" id="VOEJ01000002">
    <property type="protein sequence ID" value="TWR30271.1"/>
    <property type="molecule type" value="Genomic_DNA"/>
</dbReference>
<dbReference type="RefSeq" id="WP_146380731.1">
    <property type="nucleotide sequence ID" value="NZ_VOEJ01000002.1"/>
</dbReference>
<proteinExistence type="predicted"/>
<evidence type="ECO:0000259" key="3">
    <source>
        <dbReference type="Pfam" id="PF16371"/>
    </source>
</evidence>
<dbReference type="InterPro" id="IPR032285">
    <property type="entry name" value="Metallophos_N"/>
</dbReference>
<dbReference type="InterPro" id="IPR029052">
    <property type="entry name" value="Metallo-depent_PP-like"/>
</dbReference>
<dbReference type="InterPro" id="IPR004843">
    <property type="entry name" value="Calcineurin-like_PHP"/>
</dbReference>
<comment type="caution">
    <text evidence="4">The sequence shown here is derived from an EMBL/GenBank/DDBJ whole genome shotgun (WGS) entry which is preliminary data.</text>
</comment>
<evidence type="ECO:0000259" key="1">
    <source>
        <dbReference type="Pfam" id="PF00149"/>
    </source>
</evidence>
<dbReference type="SUPFAM" id="SSF56300">
    <property type="entry name" value="Metallo-dependent phosphatases"/>
    <property type="match status" value="1"/>
</dbReference>
<gene>
    <name evidence="4" type="ORF">FPZ43_04850</name>
</gene>
<organism evidence="4 5">
    <name type="scientific">Mucilaginibacter pallidiroseus</name>
    <dbReference type="NCBI Taxonomy" id="2599295"/>
    <lineage>
        <taxon>Bacteria</taxon>
        <taxon>Pseudomonadati</taxon>
        <taxon>Bacteroidota</taxon>
        <taxon>Sphingobacteriia</taxon>
        <taxon>Sphingobacteriales</taxon>
        <taxon>Sphingobacteriaceae</taxon>
        <taxon>Mucilaginibacter</taxon>
    </lineage>
</organism>
<dbReference type="InterPro" id="IPR006311">
    <property type="entry name" value="TAT_signal"/>
</dbReference>
<dbReference type="OrthoDB" id="1776264at2"/>
<protein>
    <submittedName>
        <fullName evidence="4">Metallophosphoesterase</fullName>
    </submittedName>
</protein>
<feature type="domain" description="Calcineurin-like phosphoesterase" evidence="1">
    <location>
        <begin position="178"/>
        <end position="335"/>
    </location>
</feature>
<dbReference type="InterPro" id="IPR051918">
    <property type="entry name" value="STPP_CPPED1"/>
</dbReference>
<evidence type="ECO:0000313" key="5">
    <source>
        <dbReference type="Proteomes" id="UP000320042"/>
    </source>
</evidence>
<sequence length="499" mass="56016">MSNRRDFIKVLGLGGAALTVPAGITLANPTTPGLADKIDITNLTLKGRVQSNGAGIPNVAVTDGVNIALTDKSGNYQLLSNKTARFVYITIPAGYAIPHNKGIANFYKAIDTKSNTFTANFQLERLEKDDKNHVFVVWADPQIISKKDAQALIDRPAPDLRDLVSNYPAGTLVHAVGCGDLVWDHFELIEDYREAVRITGVPFFNVIGNHDMDLNARTDDYSADTFKQNFGPTYYSFNRGNIHYVMLDDVFFIGTAKKYIGYLTETQLQWLEQDLKQVKPGSTVVVSLHIPTNTGAMRRNNDKQEELGGTVSNREQLYKILAPYKVHIMSGHTHMNEKWENGNITEHVHGTICGAWWTGPICSDGTPEGYAVYEVQGNDISWFYKSTNKPKDYQLKIYPKGYVKNAPDEVAANVWNWDKQWKVEWFEDGAPKGSMQQRVDFDPWTVELYAGDQLPKKHKWVDPTLTDHLFFARPSAGAKVIKVVATDRFGKQYSQEISL</sequence>
<dbReference type="AlphaFoldDB" id="A0A563UFY4"/>
<dbReference type="PANTHER" id="PTHR43143:SF1">
    <property type="entry name" value="SERINE_THREONINE-PROTEIN PHOSPHATASE CPPED1"/>
    <property type="match status" value="1"/>
</dbReference>
<evidence type="ECO:0000313" key="4">
    <source>
        <dbReference type="EMBL" id="TWR30271.1"/>
    </source>
</evidence>
<evidence type="ECO:0000259" key="2">
    <source>
        <dbReference type="Pfam" id="PF16370"/>
    </source>
</evidence>
<keyword evidence="5" id="KW-1185">Reference proteome</keyword>
<feature type="domain" description="Calcineurin-like phosphoesterase N-terminal" evidence="3">
    <location>
        <begin position="47"/>
        <end position="123"/>
    </location>
</feature>
<dbReference type="GO" id="GO:0016787">
    <property type="term" value="F:hydrolase activity"/>
    <property type="evidence" value="ECO:0007669"/>
    <property type="project" value="InterPro"/>
</dbReference>
<dbReference type="PROSITE" id="PS51318">
    <property type="entry name" value="TAT"/>
    <property type="match status" value="1"/>
</dbReference>